<dbReference type="Gene3D" id="3.40.50.360">
    <property type="match status" value="1"/>
</dbReference>
<feature type="domain" description="NADPH-dependent FMN reductase-like" evidence="1">
    <location>
        <begin position="10"/>
        <end position="165"/>
    </location>
</feature>
<gene>
    <name evidence="2" type="ORF">VTL71DRAFT_5314</name>
</gene>
<sequence length="211" mass="23162">MAQVTPQTTPKIALIICSSRTPRVGPDIASWVSSSLSSSTTDPSPVDLTIIDLASFPLPISPCTLPIPARQPLPLSENAYGVDSINAWSREVQQYSGFIFLTPQYNWSFPAVVKCAIDHLYHEWAGKPALVITYGTRGGDKCNQALRQVLNGVRMAEWQGSVLLPTGRGESSDKGVLDEGVWKAWEEGGKREELLARWRELVDLVKVEDAL</sequence>
<dbReference type="PANTHER" id="PTHR30543">
    <property type="entry name" value="CHROMATE REDUCTASE"/>
    <property type="match status" value="1"/>
</dbReference>
<reference evidence="2 3" key="1">
    <citation type="journal article" date="2024" name="Commun. Biol.">
        <title>Comparative genomic analysis of thermophilic fungi reveals convergent evolutionary adaptations and gene losses.</title>
        <authorList>
            <person name="Steindorff A.S."/>
            <person name="Aguilar-Pontes M.V."/>
            <person name="Robinson A.J."/>
            <person name="Andreopoulos B."/>
            <person name="LaButti K."/>
            <person name="Kuo A."/>
            <person name="Mondo S."/>
            <person name="Riley R."/>
            <person name="Otillar R."/>
            <person name="Haridas S."/>
            <person name="Lipzen A."/>
            <person name="Grimwood J."/>
            <person name="Schmutz J."/>
            <person name="Clum A."/>
            <person name="Reid I.D."/>
            <person name="Moisan M.C."/>
            <person name="Butler G."/>
            <person name="Nguyen T.T.M."/>
            <person name="Dewar K."/>
            <person name="Conant G."/>
            <person name="Drula E."/>
            <person name="Henrissat B."/>
            <person name="Hansel C."/>
            <person name="Singer S."/>
            <person name="Hutchinson M.I."/>
            <person name="de Vries R.P."/>
            <person name="Natvig D.O."/>
            <person name="Powell A.J."/>
            <person name="Tsang A."/>
            <person name="Grigoriev I.V."/>
        </authorList>
    </citation>
    <scope>NUCLEOTIDE SEQUENCE [LARGE SCALE GENOMIC DNA]</scope>
    <source>
        <strain evidence="2 3">CBS 494.80</strain>
    </source>
</reference>
<dbReference type="InterPro" id="IPR029039">
    <property type="entry name" value="Flavoprotein-like_sf"/>
</dbReference>
<dbReference type="Proteomes" id="UP001595075">
    <property type="component" value="Unassembled WGS sequence"/>
</dbReference>
<evidence type="ECO:0000313" key="3">
    <source>
        <dbReference type="Proteomes" id="UP001595075"/>
    </source>
</evidence>
<comment type="caution">
    <text evidence="2">The sequence shown here is derived from an EMBL/GenBank/DDBJ whole genome shotgun (WGS) entry which is preliminary data.</text>
</comment>
<dbReference type="InterPro" id="IPR050712">
    <property type="entry name" value="NAD(P)H-dep_reductase"/>
</dbReference>
<evidence type="ECO:0000259" key="1">
    <source>
        <dbReference type="Pfam" id="PF03358"/>
    </source>
</evidence>
<dbReference type="Pfam" id="PF03358">
    <property type="entry name" value="FMN_red"/>
    <property type="match status" value="1"/>
</dbReference>
<name>A0ABR4C0Q4_9HELO</name>
<accession>A0ABR4C0Q4</accession>
<dbReference type="SUPFAM" id="SSF52218">
    <property type="entry name" value="Flavoproteins"/>
    <property type="match status" value="1"/>
</dbReference>
<proteinExistence type="predicted"/>
<protein>
    <recommendedName>
        <fullName evidence="1">NADPH-dependent FMN reductase-like domain-containing protein</fullName>
    </recommendedName>
</protein>
<dbReference type="EMBL" id="JAZHXI010000015">
    <property type="protein sequence ID" value="KAL2063509.1"/>
    <property type="molecule type" value="Genomic_DNA"/>
</dbReference>
<dbReference type="PANTHER" id="PTHR30543:SF21">
    <property type="entry name" value="NAD(P)H-DEPENDENT FMN REDUCTASE LOT6"/>
    <property type="match status" value="1"/>
</dbReference>
<keyword evidence="3" id="KW-1185">Reference proteome</keyword>
<organism evidence="2 3">
    <name type="scientific">Oculimacula yallundae</name>
    <dbReference type="NCBI Taxonomy" id="86028"/>
    <lineage>
        <taxon>Eukaryota</taxon>
        <taxon>Fungi</taxon>
        <taxon>Dikarya</taxon>
        <taxon>Ascomycota</taxon>
        <taxon>Pezizomycotina</taxon>
        <taxon>Leotiomycetes</taxon>
        <taxon>Helotiales</taxon>
        <taxon>Ploettnerulaceae</taxon>
        <taxon>Oculimacula</taxon>
    </lineage>
</organism>
<evidence type="ECO:0000313" key="2">
    <source>
        <dbReference type="EMBL" id="KAL2063509.1"/>
    </source>
</evidence>
<dbReference type="InterPro" id="IPR005025">
    <property type="entry name" value="FMN_Rdtase-like_dom"/>
</dbReference>